<feature type="binding site" description="covalent" evidence="10">
    <location>
        <position position="315"/>
    </location>
    <ligand>
        <name>heme</name>
        <dbReference type="ChEBI" id="CHEBI:30413"/>
        <label>4</label>
    </ligand>
</feature>
<dbReference type="SUPFAM" id="SSF48695">
    <property type="entry name" value="Multiheme cytochromes"/>
    <property type="match status" value="1"/>
</dbReference>
<feature type="binding site" description="axial binding residue" evidence="11">
    <location>
        <position position="316"/>
    </location>
    <ligand>
        <name>heme</name>
        <dbReference type="ChEBI" id="CHEBI:30413"/>
        <label>4</label>
    </ligand>
    <ligandPart>
        <name>Fe</name>
        <dbReference type="ChEBI" id="CHEBI:18248"/>
    </ligandPart>
</feature>
<evidence type="ECO:0000256" key="4">
    <source>
        <dbReference type="ARBA" id="ARBA00022531"/>
    </source>
</evidence>
<keyword evidence="6 9" id="KW-0479">Metal-binding</keyword>
<dbReference type="AlphaFoldDB" id="A0A420WHY9"/>
<feature type="chain" id="PRO_5019117032" description="Photosynthetic reaction center cytochrome c subunit" evidence="12">
    <location>
        <begin position="24"/>
        <end position="386"/>
    </location>
</feature>
<evidence type="ECO:0000256" key="8">
    <source>
        <dbReference type="ARBA" id="ARBA00023004"/>
    </source>
</evidence>
<feature type="binding site" description="covalent" evidence="10">
    <location>
        <position position="109"/>
    </location>
    <ligand>
        <name>heme</name>
        <dbReference type="ChEBI" id="CHEBI:30413"/>
        <label>1</label>
    </ligand>
</feature>
<dbReference type="Pfam" id="PF02276">
    <property type="entry name" value="CytoC_RC"/>
    <property type="match status" value="1"/>
</dbReference>
<dbReference type="GO" id="GO:0005506">
    <property type="term" value="F:iron ion binding"/>
    <property type="evidence" value="ECO:0007669"/>
    <property type="project" value="InterPro"/>
</dbReference>
<evidence type="ECO:0000256" key="7">
    <source>
        <dbReference type="ARBA" id="ARBA00022982"/>
    </source>
</evidence>
<organism evidence="13 14">
    <name type="scientific">Oceanibaculum indicum</name>
    <dbReference type="NCBI Taxonomy" id="526216"/>
    <lineage>
        <taxon>Bacteria</taxon>
        <taxon>Pseudomonadati</taxon>
        <taxon>Pseudomonadota</taxon>
        <taxon>Alphaproteobacteria</taxon>
        <taxon>Rhodospirillales</taxon>
        <taxon>Oceanibaculaceae</taxon>
        <taxon>Oceanibaculum</taxon>
    </lineage>
</organism>
<dbReference type="GO" id="GO:0009055">
    <property type="term" value="F:electron transfer activity"/>
    <property type="evidence" value="ECO:0007669"/>
    <property type="project" value="InterPro"/>
</dbReference>
<feature type="binding site" description="covalent" evidence="10">
    <location>
        <position position="252"/>
    </location>
    <ligand>
        <name>heme</name>
        <dbReference type="ChEBI" id="CHEBI:30413"/>
        <label>3</label>
    </ligand>
</feature>
<evidence type="ECO:0000256" key="10">
    <source>
        <dbReference type="PIRSR" id="PIRSR000017-1"/>
    </source>
</evidence>
<feature type="binding site" description="axial binding residue" evidence="11">
    <location>
        <position position="96"/>
    </location>
    <ligand>
        <name>heme</name>
        <dbReference type="ChEBI" id="CHEBI:30413"/>
        <label>1</label>
    </ligand>
    <ligandPart>
        <name>Fe</name>
        <dbReference type="ChEBI" id="CHEBI:18248"/>
    </ligandPart>
</feature>
<comment type="PTM">
    <text evidence="9 10">Binds 4 heme groups per subunit.</text>
</comment>
<keyword evidence="7 9" id="KW-0249">Electron transport</keyword>
<name>A0A420WHY9_9PROT</name>
<accession>A0A420WHY9</accession>
<feature type="signal peptide" evidence="12">
    <location>
        <begin position="1"/>
        <end position="23"/>
    </location>
</feature>
<evidence type="ECO:0000256" key="3">
    <source>
        <dbReference type="ARBA" id="ARBA00022448"/>
    </source>
</evidence>
<dbReference type="InterPro" id="IPR003158">
    <property type="entry name" value="Photosyn_RC_cyt_c-su"/>
</dbReference>
<keyword evidence="3 9" id="KW-0813">Transport</keyword>
<evidence type="ECO:0000313" key="14">
    <source>
        <dbReference type="Proteomes" id="UP000277424"/>
    </source>
</evidence>
<dbReference type="InterPro" id="IPR036280">
    <property type="entry name" value="Multihaem_cyt_sf"/>
</dbReference>
<dbReference type="OrthoDB" id="9813732at2"/>
<evidence type="ECO:0000256" key="12">
    <source>
        <dbReference type="SAM" id="SignalP"/>
    </source>
</evidence>
<keyword evidence="5 9" id="KW-0349">Heme</keyword>
<evidence type="ECO:0000256" key="9">
    <source>
        <dbReference type="PIRNR" id="PIRNR000017"/>
    </source>
</evidence>
<proteinExistence type="predicted"/>
<evidence type="ECO:0000313" key="13">
    <source>
        <dbReference type="EMBL" id="RKQ70644.1"/>
    </source>
</evidence>
<feature type="binding site" description="covalent" evidence="10">
    <location>
        <position position="255"/>
    </location>
    <ligand>
        <name>heme</name>
        <dbReference type="ChEBI" id="CHEBI:30413"/>
        <label>3</label>
    </ligand>
</feature>
<evidence type="ECO:0000256" key="6">
    <source>
        <dbReference type="ARBA" id="ARBA00022723"/>
    </source>
</evidence>
<keyword evidence="4 9" id="KW-0602">Photosynthesis</keyword>
<keyword evidence="12" id="KW-0732">Signal</keyword>
<feature type="binding site" description="axial binding residue" evidence="11">
    <location>
        <position position="256"/>
    </location>
    <ligand>
        <name>heme</name>
        <dbReference type="ChEBI" id="CHEBI:30413"/>
        <label>3</label>
    </ligand>
    <ligandPart>
        <name>Fe</name>
        <dbReference type="ChEBI" id="CHEBI:18248"/>
    </ligandPart>
</feature>
<dbReference type="InterPro" id="IPR023119">
    <property type="entry name" value="Multihaem_cyt_PRC_cyt_su-like"/>
</dbReference>
<dbReference type="CDD" id="cd09224">
    <property type="entry name" value="CytoC_RC"/>
    <property type="match status" value="1"/>
</dbReference>
<evidence type="ECO:0000256" key="11">
    <source>
        <dbReference type="PIRSR" id="PIRSR000017-2"/>
    </source>
</evidence>
<dbReference type="RefSeq" id="WP_121220552.1">
    <property type="nucleotide sequence ID" value="NZ_RBIG01000002.1"/>
</dbReference>
<gene>
    <name evidence="13" type="ORF">BCL74_2594</name>
</gene>
<evidence type="ECO:0000256" key="2">
    <source>
        <dbReference type="ARBA" id="ARBA00015978"/>
    </source>
</evidence>
<comment type="caution">
    <text evidence="13">The sequence shown here is derived from an EMBL/GenBank/DDBJ whole genome shotgun (WGS) entry which is preliminary data.</text>
</comment>
<dbReference type="Gene3D" id="1.10.468.10">
    <property type="entry name" value="Photosynthetic Reaction Center, subunit C, domain 2"/>
    <property type="match status" value="2"/>
</dbReference>
<evidence type="ECO:0000256" key="1">
    <source>
        <dbReference type="ARBA" id="ARBA00003196"/>
    </source>
</evidence>
<feature type="binding site" description="axial binding residue" evidence="11">
    <location>
        <position position="113"/>
    </location>
    <ligand>
        <name>heme</name>
        <dbReference type="ChEBI" id="CHEBI:30413"/>
        <label>1</label>
    </ligand>
    <ligandPart>
        <name>Fe</name>
        <dbReference type="ChEBI" id="CHEBI:18248"/>
    </ligandPart>
</feature>
<keyword evidence="9" id="KW-0674">Reaction center</keyword>
<feature type="binding site" description="covalent" evidence="10">
    <location>
        <position position="154"/>
    </location>
    <ligand>
        <name>heme</name>
        <dbReference type="ChEBI" id="CHEBI:30413"/>
        <label>2</label>
    </ligand>
</feature>
<dbReference type="GO" id="GO:0020037">
    <property type="term" value="F:heme binding"/>
    <property type="evidence" value="ECO:0007669"/>
    <property type="project" value="InterPro"/>
</dbReference>
<dbReference type="GO" id="GO:0019684">
    <property type="term" value="P:photosynthesis, light reaction"/>
    <property type="evidence" value="ECO:0007669"/>
    <property type="project" value="InterPro"/>
</dbReference>
<dbReference type="PIRSF" id="PIRSF000017">
    <property type="entry name" value="RC_cytochrome"/>
    <property type="match status" value="1"/>
</dbReference>
<dbReference type="Proteomes" id="UP000277424">
    <property type="component" value="Unassembled WGS sequence"/>
</dbReference>
<dbReference type="EMBL" id="RBIG01000002">
    <property type="protein sequence ID" value="RKQ70644.1"/>
    <property type="molecule type" value="Genomic_DNA"/>
</dbReference>
<feature type="binding site" description="axial binding residue" evidence="11">
    <location>
        <position position="146"/>
    </location>
    <ligand>
        <name>heme</name>
        <dbReference type="ChEBI" id="CHEBI:30413"/>
        <label>4</label>
    </ligand>
    <ligandPart>
        <name>Fe</name>
        <dbReference type="ChEBI" id="CHEBI:18248"/>
    </ligandPart>
</feature>
<reference evidence="13 14" key="1">
    <citation type="submission" date="2018-10" db="EMBL/GenBank/DDBJ databases">
        <title>Comparative analysis of microorganisms from saline springs in Andes Mountain Range, Colombia.</title>
        <authorList>
            <person name="Rubin E."/>
        </authorList>
    </citation>
    <scope>NUCLEOTIDE SEQUENCE [LARGE SCALE GENOMIC DNA]</scope>
    <source>
        <strain evidence="13 14">USBA 36</strain>
    </source>
</reference>
<dbReference type="NCBIfam" id="NF040706">
    <property type="entry name" value="photo_cyt_PufC"/>
    <property type="match status" value="1"/>
</dbReference>
<feature type="binding site" description="axial binding residue" evidence="11">
    <location>
        <position position="158"/>
    </location>
    <ligand>
        <name>heme</name>
        <dbReference type="ChEBI" id="CHEBI:30413"/>
        <label>2</label>
    </ligand>
    <ligandPart>
        <name>Fe</name>
        <dbReference type="ChEBI" id="CHEBI:18248"/>
    </ligandPart>
</feature>
<sequence>MNLWIPFAASAGTLLAIASFVGAGWDAPPVQTEQVGYRGTGMFVHRDVEKQEALKAANVAPPAPWEASPDGDKAGTIYENVQVLGDLSDDQFNQFMASITEWVAPEAGCNYCHNPENLASDEVYTKVVARRMIQMTQTINTDWNSHVGATGATCYTCHRGQAVPVSYWYKDMEPKPAGNMTQNRAGQNVVAKFAGNSSLPQNALMDYLLNDKPIRVHTLTALPSGTNPAGVKETEGTWSLMMHMSESLGANCMTCHNSRAFNDWDQSPPQRVTAWHGIQMTRALNLTYMEGLTPVFPDTRKGPEGDVFKVGCGTCHNGVQKPLYGVSMMDAYRDSLGKKGATDVPDFSTYQPGTTQTLAPGRQSAIPAPAGTALAAIPGAQKSASD</sequence>
<evidence type="ECO:0000256" key="5">
    <source>
        <dbReference type="ARBA" id="ARBA00022617"/>
    </source>
</evidence>
<feature type="binding site" description="covalent" evidence="10">
    <location>
        <position position="157"/>
    </location>
    <ligand>
        <name>heme</name>
        <dbReference type="ChEBI" id="CHEBI:30413"/>
        <label>2</label>
    </ligand>
</feature>
<protein>
    <recommendedName>
        <fullName evidence="2 9">Photosynthetic reaction center cytochrome c subunit</fullName>
    </recommendedName>
</protein>
<keyword evidence="8 9" id="KW-0408">Iron</keyword>
<comment type="function">
    <text evidence="1 9">The reaction center of purple bacteria contains a tightly bound cytochrome molecule which re-reduces the photo oxidized primary electron donor.</text>
</comment>
<dbReference type="GO" id="GO:0030077">
    <property type="term" value="C:plasma membrane light-harvesting complex"/>
    <property type="evidence" value="ECO:0007669"/>
    <property type="project" value="InterPro"/>
</dbReference>
<feature type="binding site" description="axial binding residue" evidence="11">
    <location>
        <position position="132"/>
    </location>
    <ligand>
        <name>heme</name>
        <dbReference type="ChEBI" id="CHEBI:30413"/>
        <label>2</label>
    </ligand>
    <ligandPart>
        <name>Fe</name>
        <dbReference type="ChEBI" id="CHEBI:18248"/>
    </ligandPart>
</feature>
<feature type="binding site" description="axial binding residue" evidence="11">
    <location>
        <position position="241"/>
    </location>
    <ligand>
        <name>heme</name>
        <dbReference type="ChEBI" id="CHEBI:30413"/>
        <label>3</label>
    </ligand>
    <ligandPart>
        <name>Fe</name>
        <dbReference type="ChEBI" id="CHEBI:18248"/>
    </ligandPart>
</feature>
<feature type="binding site" description="covalent" evidence="10">
    <location>
        <position position="312"/>
    </location>
    <ligand>
        <name>heme</name>
        <dbReference type="ChEBI" id="CHEBI:30413"/>
        <label>4</label>
    </ligand>
</feature>
<feature type="binding site" description="covalent" evidence="10">
    <location>
        <position position="112"/>
    </location>
    <ligand>
        <name>heme</name>
        <dbReference type="ChEBI" id="CHEBI:30413"/>
        <label>1</label>
    </ligand>
</feature>